<dbReference type="Gene3D" id="3.10.105.10">
    <property type="entry name" value="Dipeptide-binding Protein, Domain 3"/>
    <property type="match status" value="1"/>
</dbReference>
<dbReference type="Proteomes" id="UP001594351">
    <property type="component" value="Unassembled WGS sequence"/>
</dbReference>
<evidence type="ECO:0000313" key="5">
    <source>
        <dbReference type="EMBL" id="MFC1852662.1"/>
    </source>
</evidence>
<dbReference type="PANTHER" id="PTHR30290:SF9">
    <property type="entry name" value="OLIGOPEPTIDE-BINDING PROTEIN APPA"/>
    <property type="match status" value="1"/>
</dbReference>
<gene>
    <name evidence="5" type="ORF">ACFL27_20885</name>
</gene>
<name>A0ABV6Z2I2_UNCC1</name>
<evidence type="ECO:0000259" key="4">
    <source>
        <dbReference type="Pfam" id="PF00496"/>
    </source>
</evidence>
<reference evidence="5 6" key="1">
    <citation type="submission" date="2024-09" db="EMBL/GenBank/DDBJ databases">
        <title>Laminarin stimulates single cell rates of sulfate reduction while oxygen inhibits transcriptomic activity in coastal marine sediment.</title>
        <authorList>
            <person name="Lindsay M."/>
            <person name="Orcutt B."/>
            <person name="Emerson D."/>
            <person name="Stepanauskas R."/>
            <person name="D'Angelo T."/>
        </authorList>
    </citation>
    <scope>NUCLEOTIDE SEQUENCE [LARGE SCALE GENOMIC DNA]</scope>
    <source>
        <strain evidence="5">SAG AM-311-K15</strain>
    </source>
</reference>
<dbReference type="Pfam" id="PF00496">
    <property type="entry name" value="SBP_bac_5"/>
    <property type="match status" value="1"/>
</dbReference>
<dbReference type="Gene3D" id="3.40.190.10">
    <property type="entry name" value="Periplasmic binding protein-like II"/>
    <property type="match status" value="1"/>
</dbReference>
<dbReference type="InterPro" id="IPR039424">
    <property type="entry name" value="SBP_5"/>
</dbReference>
<comment type="caution">
    <text evidence="5">The sequence shown here is derived from an EMBL/GenBank/DDBJ whole genome shotgun (WGS) entry which is preliminary data.</text>
</comment>
<dbReference type="CDD" id="cd08514">
    <property type="entry name" value="PBP2_AppA_like"/>
    <property type="match status" value="1"/>
</dbReference>
<keyword evidence="3" id="KW-0732">Signal</keyword>
<protein>
    <submittedName>
        <fullName evidence="5">Peptide-binding protein</fullName>
    </submittedName>
</protein>
<dbReference type="InterPro" id="IPR030678">
    <property type="entry name" value="Peptide/Ni-bd"/>
</dbReference>
<evidence type="ECO:0000313" key="6">
    <source>
        <dbReference type="Proteomes" id="UP001594351"/>
    </source>
</evidence>
<dbReference type="PANTHER" id="PTHR30290">
    <property type="entry name" value="PERIPLASMIC BINDING COMPONENT OF ABC TRANSPORTER"/>
    <property type="match status" value="1"/>
</dbReference>
<dbReference type="EMBL" id="JBHPBY010000346">
    <property type="protein sequence ID" value="MFC1852662.1"/>
    <property type="molecule type" value="Genomic_DNA"/>
</dbReference>
<proteinExistence type="inferred from homology"/>
<dbReference type="Gene3D" id="3.90.76.10">
    <property type="entry name" value="Dipeptide-binding Protein, Domain 1"/>
    <property type="match status" value="1"/>
</dbReference>
<organism evidence="5 6">
    <name type="scientific">candidate division CSSED10-310 bacterium</name>
    <dbReference type="NCBI Taxonomy" id="2855610"/>
    <lineage>
        <taxon>Bacteria</taxon>
        <taxon>Bacteria division CSSED10-310</taxon>
    </lineage>
</organism>
<dbReference type="InterPro" id="IPR000914">
    <property type="entry name" value="SBP_5_dom"/>
</dbReference>
<keyword evidence="6" id="KW-1185">Reference proteome</keyword>
<evidence type="ECO:0000256" key="2">
    <source>
        <dbReference type="ARBA" id="ARBA00022448"/>
    </source>
</evidence>
<evidence type="ECO:0000256" key="1">
    <source>
        <dbReference type="ARBA" id="ARBA00005695"/>
    </source>
</evidence>
<feature type="domain" description="Solute-binding protein family 5" evidence="4">
    <location>
        <begin position="104"/>
        <end position="490"/>
    </location>
</feature>
<dbReference type="SUPFAM" id="SSF53850">
    <property type="entry name" value="Periplasmic binding protein-like II"/>
    <property type="match status" value="1"/>
</dbReference>
<sequence>MFKLLIMKEKARSLALRRPIFILLMVIFCTFGCAQKVDKELAKTKKKITRGAIHQSRNVDTLIRELSSDPQYLNPLISTDYNSMMIERLVFDPLIYIDDSPQSKLVGRLAEKWKISDDKLTITFFLRQGITWHDGEPFTAEDVKFTFDMALNEDIPAVRLKSIVEPLDRIEIVNPQAVSFHFKYPFSPGLSQVGTVFIVPKHRLQEKNLASESERRNTRKPVTVLSTEFNRKPIGTGPYHLTEWKTAQHIKLTKNEDYWDKQNQPQISKILFKIIPNRTVAFNILRKGDLDILRTRSIHYLSFLRMKDLHDEFLAEKFYEPAYYFIGWNLRPERKFFSDKRVRRAMTHALDRHTFIEKADYGLGRIITGPFYFKSWAYNPTVRPLPYDLEKAVDLLHAAGWYDHDGDGFLDKDGLKFDFELLIASGSPTLGQLATIVQANLRKLSISCSIRIFEWSVYLERIHKGEFDAFISGWGLGVDPDPYNVWHSSQINSGNNSVAYANEEVDKLLDEGRREFNRQKRQKIYWKIHEIIHNDQPYTFVYASVEKYIMSKRIKNYKVSPFGLFDFFPGQLAWNLKDE</sequence>
<dbReference type="PIRSF" id="PIRSF002741">
    <property type="entry name" value="MppA"/>
    <property type="match status" value="1"/>
</dbReference>
<accession>A0ABV6Z2I2</accession>
<keyword evidence="2" id="KW-0813">Transport</keyword>
<comment type="similarity">
    <text evidence="1">Belongs to the bacterial solute-binding protein 5 family.</text>
</comment>
<evidence type="ECO:0000256" key="3">
    <source>
        <dbReference type="ARBA" id="ARBA00022729"/>
    </source>
</evidence>